<feature type="transmembrane region" description="Helical" evidence="6">
    <location>
        <begin position="205"/>
        <end position="228"/>
    </location>
</feature>
<feature type="transmembrane region" description="Helical" evidence="6">
    <location>
        <begin position="153"/>
        <end position="170"/>
    </location>
</feature>
<reference evidence="7 8" key="1">
    <citation type="journal article" date="2014" name="Agronomy (Basel)">
        <title>A Draft Genome Sequence for Ensete ventricosum, the Drought-Tolerant Tree Against Hunger.</title>
        <authorList>
            <person name="Harrison J."/>
            <person name="Moore K.A."/>
            <person name="Paszkiewicz K."/>
            <person name="Jones T."/>
            <person name="Grant M."/>
            <person name="Ambacheew D."/>
            <person name="Muzemil S."/>
            <person name="Studholme D.J."/>
        </authorList>
    </citation>
    <scope>NUCLEOTIDE SEQUENCE [LARGE SCALE GENOMIC DNA]</scope>
</reference>
<accession>A0A427AN17</accession>
<dbReference type="AlphaFoldDB" id="A0A427AN17"/>
<protein>
    <recommendedName>
        <fullName evidence="9">Sugar phosphate transporter domain-containing protein</fullName>
    </recommendedName>
</protein>
<organism evidence="7 8">
    <name type="scientific">Ensete ventricosum</name>
    <name type="common">Abyssinian banana</name>
    <name type="synonym">Musa ensete</name>
    <dbReference type="NCBI Taxonomy" id="4639"/>
    <lineage>
        <taxon>Eukaryota</taxon>
        <taxon>Viridiplantae</taxon>
        <taxon>Streptophyta</taxon>
        <taxon>Embryophyta</taxon>
        <taxon>Tracheophyta</taxon>
        <taxon>Spermatophyta</taxon>
        <taxon>Magnoliopsida</taxon>
        <taxon>Liliopsida</taxon>
        <taxon>Zingiberales</taxon>
        <taxon>Musaceae</taxon>
        <taxon>Ensete</taxon>
    </lineage>
</organism>
<dbReference type="PANTHER" id="PTHR11132">
    <property type="entry name" value="SOLUTE CARRIER FAMILY 35"/>
    <property type="match status" value="1"/>
</dbReference>
<sequence length="240" mass="26203">MAGSDHAAQKDVEATGTKVDEDRTMSEMPSCSVDGSCDGGTSEEAENVESPLIRGEGLGRDVATQPESQRSPYFRQRSAVPGAEGKSIGKKYVPFDVVNGLHTTQSMLKLEEVERAAESSVSKAVVLKTLFYILVWYTFSTCLTLLETPSYKLLGIILIISFGVLLTVAKETQFDFWGFVFVMFAAVMSGFRWSMTQILLQVKKLMVLTEYILVSATSAVTVSIAGVVKEAVTIMVRLDT</sequence>
<evidence type="ECO:0000256" key="2">
    <source>
        <dbReference type="ARBA" id="ARBA00022692"/>
    </source>
</evidence>
<evidence type="ECO:0000256" key="6">
    <source>
        <dbReference type="SAM" id="Phobius"/>
    </source>
</evidence>
<evidence type="ECO:0000256" key="1">
    <source>
        <dbReference type="ARBA" id="ARBA00004141"/>
    </source>
</evidence>
<dbReference type="Proteomes" id="UP000287651">
    <property type="component" value="Unassembled WGS sequence"/>
</dbReference>
<dbReference type="GO" id="GO:0016020">
    <property type="term" value="C:membrane"/>
    <property type="evidence" value="ECO:0007669"/>
    <property type="project" value="UniProtKB-SubCell"/>
</dbReference>
<keyword evidence="3 6" id="KW-1133">Transmembrane helix</keyword>
<evidence type="ECO:0000313" key="8">
    <source>
        <dbReference type="Proteomes" id="UP000287651"/>
    </source>
</evidence>
<comment type="caution">
    <text evidence="7">The sequence shown here is derived from an EMBL/GenBank/DDBJ whole genome shotgun (WGS) entry which is preliminary data.</text>
</comment>
<name>A0A427AN17_ENSVE</name>
<dbReference type="EMBL" id="AMZH03001887">
    <property type="protein sequence ID" value="RRT77615.1"/>
    <property type="molecule type" value="Genomic_DNA"/>
</dbReference>
<evidence type="ECO:0008006" key="9">
    <source>
        <dbReference type="Google" id="ProtNLM"/>
    </source>
</evidence>
<proteinExistence type="predicted"/>
<feature type="transmembrane region" description="Helical" evidence="6">
    <location>
        <begin position="176"/>
        <end position="193"/>
    </location>
</feature>
<evidence type="ECO:0000256" key="4">
    <source>
        <dbReference type="ARBA" id="ARBA00023136"/>
    </source>
</evidence>
<keyword evidence="4 6" id="KW-0472">Membrane</keyword>
<comment type="subcellular location">
    <subcellularLocation>
        <location evidence="1">Membrane</location>
        <topology evidence="1">Multi-pass membrane protein</topology>
    </subcellularLocation>
</comment>
<evidence type="ECO:0000256" key="3">
    <source>
        <dbReference type="ARBA" id="ARBA00022989"/>
    </source>
</evidence>
<feature type="transmembrane region" description="Helical" evidence="6">
    <location>
        <begin position="129"/>
        <end position="146"/>
    </location>
</feature>
<feature type="region of interest" description="Disordered" evidence="5">
    <location>
        <begin position="1"/>
        <end position="85"/>
    </location>
</feature>
<evidence type="ECO:0000313" key="7">
    <source>
        <dbReference type="EMBL" id="RRT77615.1"/>
    </source>
</evidence>
<keyword evidence="2 6" id="KW-0812">Transmembrane</keyword>
<dbReference type="InterPro" id="IPR050186">
    <property type="entry name" value="TPT_transporter"/>
</dbReference>
<evidence type="ECO:0000256" key="5">
    <source>
        <dbReference type="SAM" id="MobiDB-lite"/>
    </source>
</evidence>
<gene>
    <name evidence="7" type="ORF">B296_00028369</name>
</gene>
<feature type="compositionally biased region" description="Basic and acidic residues" evidence="5">
    <location>
        <begin position="7"/>
        <end position="25"/>
    </location>
</feature>